<evidence type="ECO:0000313" key="4">
    <source>
        <dbReference type="Proteomes" id="UP000183894"/>
    </source>
</evidence>
<dbReference type="RefSeq" id="WP_074792767.1">
    <property type="nucleotide sequence ID" value="NZ_FOAD01000002.1"/>
</dbReference>
<organism evidence="3 4">
    <name type="scientific">Haloferax larsenii</name>
    <dbReference type="NCBI Taxonomy" id="302484"/>
    <lineage>
        <taxon>Archaea</taxon>
        <taxon>Methanobacteriati</taxon>
        <taxon>Methanobacteriota</taxon>
        <taxon>Stenosarchaea group</taxon>
        <taxon>Halobacteria</taxon>
        <taxon>Halobacteriales</taxon>
        <taxon>Haloferacaceae</taxon>
        <taxon>Haloferax</taxon>
    </lineage>
</organism>
<dbReference type="EMBL" id="FOAD01000002">
    <property type="protein sequence ID" value="SEK90400.1"/>
    <property type="molecule type" value="Genomic_DNA"/>
</dbReference>
<dbReference type="AlphaFoldDB" id="A0A1H7KV45"/>
<protein>
    <recommendedName>
        <fullName evidence="2">DUF7845 domain-containing protein</fullName>
    </recommendedName>
</protein>
<dbReference type="Proteomes" id="UP000183894">
    <property type="component" value="Unassembled WGS sequence"/>
</dbReference>
<reference evidence="3 4" key="1">
    <citation type="submission" date="2016-10" db="EMBL/GenBank/DDBJ databases">
        <authorList>
            <person name="de Groot N.N."/>
        </authorList>
    </citation>
    <scope>NUCLEOTIDE SEQUENCE [LARGE SCALE GENOMIC DNA]</scope>
    <source>
        <strain evidence="3 4">CDM_5</strain>
    </source>
</reference>
<feature type="domain" description="DUF7845" evidence="2">
    <location>
        <begin position="6"/>
        <end position="333"/>
    </location>
</feature>
<sequence>MTVAPFIDPQPHEGDVHLIFDEYGLKPYFALDSVRKDYDGWQTAGKPTRKVNWRNQTWHLAYDYDVQPIDPRDHEDYHLQTVPLFRIYFVAADSLYDDKPADQSARTTGGTMTIRPRWPNMTKDGKPVRGIPNLGGPYLDVQIQASNIDHHLYHDLVQTAMEAFGVSRRYFQTPHEMSNVQDLAVYVRLSREHSGAIYAPDGPIARTHSVMTSGMSGYRMHKEDHRKIPGYYVSTHITDERAGDIIRGHRLGKEAKHYYPLNPEQFDEDHPLYNPKVEVSLQTSITDETVYWSDLDDALRELDETLLNYLSWAGLTTRADDEVFESDVHFDAESETRRSRRLVDCPLPEIEDEQEHVVMRIWGDMRTSDRDFTRSLIEDGGTPTRQELAERTGWSYRTVRRYVNRCEAIVTDAAGKLEIGSKHMQEMLISRVRAAAENFETAMEDAVMTAADAAAGRRRSEWSEMKNRYAARVVEHDRRRDEIHVEYRPTDWEDRTDMLRDIKRAARDRWTSLRQVTVTYHDHLGGEHTTVLSDLQLTTGNITNLDVRSIRERVESVDWDAWKAGLPQPTEDRDGT</sequence>
<evidence type="ECO:0000313" key="3">
    <source>
        <dbReference type="EMBL" id="SEK90400.1"/>
    </source>
</evidence>
<accession>A0A1H7KV45</accession>
<dbReference type="InterPro" id="IPR057167">
    <property type="entry name" value="DUF7845"/>
</dbReference>
<evidence type="ECO:0000259" key="2">
    <source>
        <dbReference type="Pfam" id="PF25227"/>
    </source>
</evidence>
<dbReference type="OrthoDB" id="316855at2157"/>
<proteinExistence type="predicted"/>
<name>A0A1H7KV45_HALLR</name>
<evidence type="ECO:0000256" key="1">
    <source>
        <dbReference type="SAM" id="MobiDB-lite"/>
    </source>
</evidence>
<feature type="region of interest" description="Disordered" evidence="1">
    <location>
        <begin position="101"/>
        <end position="127"/>
    </location>
</feature>
<gene>
    <name evidence="3" type="ORF">SAMN04488691_102119</name>
</gene>
<dbReference type="Pfam" id="PF25227">
    <property type="entry name" value="DUF7845"/>
    <property type="match status" value="1"/>
</dbReference>